<reference evidence="1" key="1">
    <citation type="submission" date="2020-08" db="EMBL/GenBank/DDBJ databases">
        <title>Genome public.</title>
        <authorList>
            <person name="Liu C."/>
            <person name="Sun Q."/>
        </authorList>
    </citation>
    <scope>NUCLEOTIDE SEQUENCE</scope>
    <source>
        <strain evidence="1">BX5</strain>
    </source>
</reference>
<proteinExistence type="predicted"/>
<dbReference type="AlphaFoldDB" id="A0A8J6M5Q9"/>
<organism evidence="1 2">
    <name type="scientific">Flintibacter faecis</name>
    <dbReference type="NCBI Taxonomy" id="2763047"/>
    <lineage>
        <taxon>Bacteria</taxon>
        <taxon>Bacillati</taxon>
        <taxon>Bacillota</taxon>
        <taxon>Clostridia</taxon>
        <taxon>Eubacteriales</taxon>
        <taxon>Flintibacter</taxon>
    </lineage>
</organism>
<comment type="caution">
    <text evidence="1">The sequence shown here is derived from an EMBL/GenBank/DDBJ whole genome shotgun (WGS) entry which is preliminary data.</text>
</comment>
<dbReference type="RefSeq" id="WP_186879319.1">
    <property type="nucleotide sequence ID" value="NZ_JACOPN010000015.1"/>
</dbReference>
<evidence type="ECO:0000313" key="2">
    <source>
        <dbReference type="Proteomes" id="UP000602260"/>
    </source>
</evidence>
<dbReference type="EMBL" id="JACOPN010000015">
    <property type="protein sequence ID" value="MBC5718292.1"/>
    <property type="molecule type" value="Genomic_DNA"/>
</dbReference>
<accession>A0A8J6M5Q9</accession>
<dbReference type="Proteomes" id="UP000602260">
    <property type="component" value="Unassembled WGS sequence"/>
</dbReference>
<protein>
    <submittedName>
        <fullName evidence="1">Uncharacterized protein</fullName>
    </submittedName>
</protein>
<name>A0A8J6M5Q9_9FIRM</name>
<evidence type="ECO:0000313" key="1">
    <source>
        <dbReference type="EMBL" id="MBC5718292.1"/>
    </source>
</evidence>
<sequence>MELWMEGALCVLCVLGLCALGWVLLGRLLRPIPARNVRLVIAGRGAGEELEQTVRGLMWLRGLGLLSCPVVIADVDLTPQGWELALRLTLRWPDLALWPASALEEYICQVRN</sequence>
<keyword evidence="2" id="KW-1185">Reference proteome</keyword>
<gene>
    <name evidence="1" type="ORF">H8S55_13415</name>
</gene>